<dbReference type="EMBL" id="JAGJRS010000002">
    <property type="protein sequence ID" value="MBP1472794.1"/>
    <property type="molecule type" value="Genomic_DNA"/>
</dbReference>
<proteinExistence type="predicted"/>
<dbReference type="RefSeq" id="WP_209614529.1">
    <property type="nucleotide sequence ID" value="NZ_JAGJRS010000002.1"/>
</dbReference>
<keyword evidence="1" id="KW-0732">Signal</keyword>
<evidence type="ECO:0000256" key="1">
    <source>
        <dbReference type="SAM" id="SignalP"/>
    </source>
</evidence>
<name>A0ABS4DIC3_9GAMM</name>
<evidence type="ECO:0000313" key="2">
    <source>
        <dbReference type="EMBL" id="MBP1472794.1"/>
    </source>
</evidence>
<sequence>MNRHFVKALAVGVGLMASQASHAGVYTDDLGRCLVAHTSEQDRIQLVRWIFLVAALHPAVSDISQVSSAERDTADRGMAELLVRLMTDSCGKQTHDAVQYEGPQAIETSFGTLGQVAMRGLMSDPHVTAGFAGFSKYLDNDKLKAVMAPGK</sequence>
<feature type="signal peptide" evidence="1">
    <location>
        <begin position="1"/>
        <end position="23"/>
    </location>
</feature>
<accession>A0ABS4DIC3</accession>
<comment type="caution">
    <text evidence="2">The sequence shown here is derived from an EMBL/GenBank/DDBJ whole genome shotgun (WGS) entry which is preliminary data.</text>
</comment>
<protein>
    <submittedName>
        <fullName evidence="2">Uncharacterized protein</fullName>
    </submittedName>
</protein>
<gene>
    <name evidence="2" type="ORF">J7I44_00645</name>
</gene>
<keyword evidence="3" id="KW-1185">Reference proteome</keyword>
<evidence type="ECO:0000313" key="3">
    <source>
        <dbReference type="Proteomes" id="UP000823790"/>
    </source>
</evidence>
<reference evidence="2 3" key="1">
    <citation type="submission" date="2021-04" db="EMBL/GenBank/DDBJ databases">
        <authorList>
            <person name="Huq M.A."/>
        </authorList>
    </citation>
    <scope>NUCLEOTIDE SEQUENCE [LARGE SCALE GENOMIC DNA]</scope>
    <source>
        <strain evidence="2 3">MAH-13</strain>
    </source>
</reference>
<feature type="chain" id="PRO_5047212011" evidence="1">
    <location>
        <begin position="24"/>
        <end position="151"/>
    </location>
</feature>
<dbReference type="Proteomes" id="UP000823790">
    <property type="component" value="Unassembled WGS sequence"/>
</dbReference>
<organism evidence="2 3">
    <name type="scientific">Frateuria flava</name>
    <dbReference type="NCBI Taxonomy" id="2821489"/>
    <lineage>
        <taxon>Bacteria</taxon>
        <taxon>Pseudomonadati</taxon>
        <taxon>Pseudomonadota</taxon>
        <taxon>Gammaproteobacteria</taxon>
        <taxon>Lysobacterales</taxon>
        <taxon>Rhodanobacteraceae</taxon>
        <taxon>Frateuria</taxon>
    </lineage>
</organism>